<dbReference type="Pfam" id="PF07980">
    <property type="entry name" value="SusD_RagB"/>
    <property type="match status" value="1"/>
</dbReference>
<dbReference type="CDD" id="cd08977">
    <property type="entry name" value="SusD"/>
    <property type="match status" value="1"/>
</dbReference>
<evidence type="ECO:0000256" key="6">
    <source>
        <dbReference type="SAM" id="SignalP"/>
    </source>
</evidence>
<dbReference type="Proteomes" id="UP001211005">
    <property type="component" value="Chromosome"/>
</dbReference>
<protein>
    <submittedName>
        <fullName evidence="9">RagB/SusD family nutrient uptake outer membrane protein</fullName>
    </submittedName>
</protein>
<name>A0ABY7LM34_9BACT</name>
<proteinExistence type="inferred from homology"/>
<keyword evidence="5" id="KW-0998">Cell outer membrane</keyword>
<dbReference type="InterPro" id="IPR033985">
    <property type="entry name" value="SusD-like_N"/>
</dbReference>
<organism evidence="9 10">
    <name type="scientific">Hymenobacter canadensis</name>
    <dbReference type="NCBI Taxonomy" id="2999067"/>
    <lineage>
        <taxon>Bacteria</taxon>
        <taxon>Pseudomonadati</taxon>
        <taxon>Bacteroidota</taxon>
        <taxon>Cytophagia</taxon>
        <taxon>Cytophagales</taxon>
        <taxon>Hymenobacteraceae</taxon>
        <taxon>Hymenobacter</taxon>
    </lineage>
</organism>
<evidence type="ECO:0000256" key="1">
    <source>
        <dbReference type="ARBA" id="ARBA00004442"/>
    </source>
</evidence>
<feature type="domain" description="RagB/SusD" evidence="7">
    <location>
        <begin position="343"/>
        <end position="494"/>
    </location>
</feature>
<evidence type="ECO:0000313" key="9">
    <source>
        <dbReference type="EMBL" id="WBA40859.1"/>
    </source>
</evidence>
<dbReference type="RefSeq" id="WP_269558946.1">
    <property type="nucleotide sequence ID" value="NZ_CP114767.1"/>
</dbReference>
<comment type="subcellular location">
    <subcellularLocation>
        <location evidence="1">Cell outer membrane</location>
    </subcellularLocation>
</comment>
<evidence type="ECO:0000313" key="10">
    <source>
        <dbReference type="Proteomes" id="UP001211005"/>
    </source>
</evidence>
<accession>A0ABY7LM34</accession>
<evidence type="ECO:0000256" key="5">
    <source>
        <dbReference type="ARBA" id="ARBA00023237"/>
    </source>
</evidence>
<evidence type="ECO:0000256" key="4">
    <source>
        <dbReference type="ARBA" id="ARBA00023136"/>
    </source>
</evidence>
<dbReference type="Pfam" id="PF14322">
    <property type="entry name" value="SusD-like_3"/>
    <property type="match status" value="1"/>
</dbReference>
<dbReference type="PROSITE" id="PS51257">
    <property type="entry name" value="PROKAR_LIPOPROTEIN"/>
    <property type="match status" value="1"/>
</dbReference>
<dbReference type="SUPFAM" id="SSF48452">
    <property type="entry name" value="TPR-like"/>
    <property type="match status" value="1"/>
</dbReference>
<keyword evidence="3 6" id="KW-0732">Signal</keyword>
<dbReference type="InterPro" id="IPR012944">
    <property type="entry name" value="SusD_RagB_dom"/>
</dbReference>
<keyword evidence="10" id="KW-1185">Reference proteome</keyword>
<dbReference type="EMBL" id="CP114767">
    <property type="protein sequence ID" value="WBA40859.1"/>
    <property type="molecule type" value="Genomic_DNA"/>
</dbReference>
<gene>
    <name evidence="9" type="ORF">O3303_13635</name>
</gene>
<comment type="similarity">
    <text evidence="2">Belongs to the SusD family.</text>
</comment>
<keyword evidence="4" id="KW-0472">Membrane</keyword>
<evidence type="ECO:0000259" key="8">
    <source>
        <dbReference type="Pfam" id="PF14322"/>
    </source>
</evidence>
<feature type="domain" description="SusD-like N-terminal" evidence="8">
    <location>
        <begin position="79"/>
        <end position="231"/>
    </location>
</feature>
<evidence type="ECO:0000256" key="2">
    <source>
        <dbReference type="ARBA" id="ARBA00006275"/>
    </source>
</evidence>
<evidence type="ECO:0000259" key="7">
    <source>
        <dbReference type="Pfam" id="PF07980"/>
    </source>
</evidence>
<feature type="signal peptide" evidence="6">
    <location>
        <begin position="1"/>
        <end position="25"/>
    </location>
</feature>
<evidence type="ECO:0000256" key="3">
    <source>
        <dbReference type="ARBA" id="ARBA00022729"/>
    </source>
</evidence>
<dbReference type="Gene3D" id="1.25.40.390">
    <property type="match status" value="1"/>
</dbReference>
<feature type="chain" id="PRO_5046015625" evidence="6">
    <location>
        <begin position="26"/>
        <end position="495"/>
    </location>
</feature>
<dbReference type="InterPro" id="IPR011990">
    <property type="entry name" value="TPR-like_helical_dom_sf"/>
</dbReference>
<reference evidence="9 10" key="1">
    <citation type="submission" date="2022-12" db="EMBL/GenBank/DDBJ databases">
        <title>Hymenobacter canadensis sp. nov. isolated from lake water of the Cambridge Bay, Canada.</title>
        <authorList>
            <person name="Kim W.H."/>
            <person name="Lee Y.M."/>
        </authorList>
    </citation>
    <scope>NUCLEOTIDE SEQUENCE [LARGE SCALE GENOMIC DNA]</scope>
    <source>
        <strain evidence="9 10">PAMC 29467</strain>
    </source>
</reference>
<sequence>MTFKKLLTRAGCAALLGTTLLGTTACDKEFIDLNDPTRIPTTEGYNDSLSLVTGVSAAYAGLQDIYGKAGSNNGLFVFAEVPSDNSTSVISGQNINEFDFFTVTPTNARLQSQWTVTYRTIARCNVILTRGAAVKLTEATRNRLYAEVKFIRALAYFNAVRIWGDVPLVTSEIATIADAYTFGRTATAQVYTQIEQDLLDAEASLPVTQNAANLGRATKGAAQGLLGKVYLTQKKYNEAAVKLKQVIDAGTYALQPTYANIFSLTNEMNSEILFAVRYSKGGLGVGSPFANYFAVTPALVGNVGTSDQFNIIHPDLVAAFTASGTTDTRAVASYGATAVGGVNTFYTKKYADTPTASLDAENDWIVLRYADVLLMYAEALNEQNTPALAIAQLNRVRTRAGVPALAATVVQSEVKLALERERRLELNMEGHRWFDLLRTDRAIPVMNAFFTQYNIRPNNGTTGTPIQVQTYELLQALPIQEIQTNPILTQNPGYN</sequence>